<dbReference type="Proteomes" id="UP000278288">
    <property type="component" value="Chromosome"/>
</dbReference>
<protein>
    <submittedName>
        <fullName evidence="2">GNAT family N-acetyltransferase</fullName>
    </submittedName>
</protein>
<gene>
    <name evidence="2" type="ORF">EG343_19535</name>
</gene>
<dbReference type="AlphaFoldDB" id="A0AAD0YPA4"/>
<organism evidence="2 3">
    <name type="scientific">Chryseobacterium nakagawai</name>
    <dbReference type="NCBI Taxonomy" id="1241982"/>
    <lineage>
        <taxon>Bacteria</taxon>
        <taxon>Pseudomonadati</taxon>
        <taxon>Bacteroidota</taxon>
        <taxon>Flavobacteriia</taxon>
        <taxon>Flavobacteriales</taxon>
        <taxon>Weeksellaceae</taxon>
        <taxon>Chryseobacterium group</taxon>
        <taxon>Chryseobacterium</taxon>
    </lineage>
</organism>
<dbReference type="KEGG" id="cnk:EG343_19535"/>
<dbReference type="PROSITE" id="PS51186">
    <property type="entry name" value="GNAT"/>
    <property type="match status" value="1"/>
</dbReference>
<dbReference type="InterPro" id="IPR016181">
    <property type="entry name" value="Acyl_CoA_acyltransferase"/>
</dbReference>
<keyword evidence="3" id="KW-1185">Reference proteome</keyword>
<dbReference type="InterPro" id="IPR000182">
    <property type="entry name" value="GNAT_dom"/>
</dbReference>
<evidence type="ECO:0000313" key="3">
    <source>
        <dbReference type="Proteomes" id="UP000278288"/>
    </source>
</evidence>
<dbReference type="SUPFAM" id="SSF55729">
    <property type="entry name" value="Acyl-CoA N-acyltransferases (Nat)"/>
    <property type="match status" value="1"/>
</dbReference>
<dbReference type="RefSeq" id="WP_123859333.1">
    <property type="nucleotide sequence ID" value="NZ_CP033923.1"/>
</dbReference>
<sequence>MIQLKTFNKKELEDFVSSGEFRQYDFLPITEHRAMSHIHNPKATKEQTLLILAFYEGRLAGYMGCLPDFFEIERKAIRFAWLSTLYVSNEFRGKKVAKALLQKALDEYNNHVIMAEFTKEAEVFFHHIGSIESFFPKNGKRYYFRLDSATVLSEKKIWVKNFRPLLHLSDTIANTLIGIKNIGTGKPKFRFEVLNQMDTEIKNFASSYHGQRTVDEINYFTKNPWILEGRKRDDNYFFSSYAEVFKYVWVKVYDKQGNLETVSLLLLRDGHLRIPYIFSNGNSSIHKFIQFLNIFIIQNKIKMMTVYNETLNEKIKESKSLSRIYEKDFKRDYLFRKELLKSLPENFNPHLQDGDGDCMMT</sequence>
<dbReference type="GO" id="GO:0016747">
    <property type="term" value="F:acyltransferase activity, transferring groups other than amino-acyl groups"/>
    <property type="evidence" value="ECO:0007669"/>
    <property type="project" value="InterPro"/>
</dbReference>
<proteinExistence type="predicted"/>
<dbReference type="CDD" id="cd04301">
    <property type="entry name" value="NAT_SF"/>
    <property type="match status" value="1"/>
</dbReference>
<dbReference type="Gene3D" id="3.40.630.30">
    <property type="match status" value="1"/>
</dbReference>
<evidence type="ECO:0000259" key="1">
    <source>
        <dbReference type="PROSITE" id="PS51186"/>
    </source>
</evidence>
<reference evidence="2 3" key="1">
    <citation type="submission" date="2018-11" db="EMBL/GenBank/DDBJ databases">
        <title>Proposal to divide the Flavobacteriaceae and reorganize its genera based on Amino Acid Identity values calculated from whole genome sequences.</title>
        <authorList>
            <person name="Nicholson A.C."/>
            <person name="Gulvik C.A."/>
            <person name="Whitney A.M."/>
            <person name="Humrighouse B.W."/>
            <person name="Bell M."/>
            <person name="Holmes B."/>
            <person name="Steigerwalt A.G."/>
            <person name="Villarma A."/>
            <person name="Sheth M."/>
            <person name="Batra D."/>
            <person name="Pryor J."/>
            <person name="Bernardet J.-F."/>
            <person name="Hugo C."/>
            <person name="Kampfer P."/>
            <person name="Newman J."/>
            <person name="McQuiston J.R."/>
        </authorList>
    </citation>
    <scope>NUCLEOTIDE SEQUENCE [LARGE SCALE GENOMIC DNA]</scope>
    <source>
        <strain evidence="2 3">G0041</strain>
    </source>
</reference>
<dbReference type="Pfam" id="PF00583">
    <property type="entry name" value="Acetyltransf_1"/>
    <property type="match status" value="1"/>
</dbReference>
<name>A0AAD0YPA4_CHRNA</name>
<feature type="domain" description="N-acetyltransferase" evidence="1">
    <location>
        <begin position="2"/>
        <end position="147"/>
    </location>
</feature>
<accession>A0AAD0YPA4</accession>
<evidence type="ECO:0000313" key="2">
    <source>
        <dbReference type="EMBL" id="AZA92635.1"/>
    </source>
</evidence>
<dbReference type="EMBL" id="CP033923">
    <property type="protein sequence ID" value="AZA92635.1"/>
    <property type="molecule type" value="Genomic_DNA"/>
</dbReference>